<protein>
    <submittedName>
        <fullName evidence="5">DNA-binding Lrp family transcriptional regulator</fullName>
    </submittedName>
</protein>
<dbReference type="Gene3D" id="3.30.70.920">
    <property type="match status" value="1"/>
</dbReference>
<dbReference type="GO" id="GO:0043200">
    <property type="term" value="P:response to amino acid"/>
    <property type="evidence" value="ECO:0007669"/>
    <property type="project" value="TreeGrafter"/>
</dbReference>
<dbReference type="SUPFAM" id="SSF46785">
    <property type="entry name" value="Winged helix' DNA-binding domain"/>
    <property type="match status" value="1"/>
</dbReference>
<feature type="domain" description="HTH asnC-type" evidence="4">
    <location>
        <begin position="1"/>
        <end position="65"/>
    </location>
</feature>
<proteinExistence type="predicted"/>
<dbReference type="InterPro" id="IPR036388">
    <property type="entry name" value="WH-like_DNA-bd_sf"/>
</dbReference>
<dbReference type="InterPro" id="IPR011008">
    <property type="entry name" value="Dimeric_a/b-barrel"/>
</dbReference>
<reference evidence="5 6" key="1">
    <citation type="submission" date="2018-03" db="EMBL/GenBank/DDBJ databases">
        <title>Genomic Encyclopedia of Archaeal and Bacterial Type Strains, Phase II (KMG-II): from individual species to whole genera.</title>
        <authorList>
            <person name="Goeker M."/>
        </authorList>
    </citation>
    <scope>NUCLEOTIDE SEQUENCE [LARGE SCALE GENOMIC DNA]</scope>
    <source>
        <strain evidence="5 6">DSM 100673</strain>
    </source>
</reference>
<keyword evidence="1" id="KW-0805">Transcription regulation</keyword>
<keyword evidence="6" id="KW-1185">Reference proteome</keyword>
<accession>A0A2P8FH78</accession>
<name>A0A2P8FH78_9RHOB</name>
<dbReference type="Pfam" id="PF13404">
    <property type="entry name" value="HTH_AsnC-type"/>
    <property type="match status" value="1"/>
</dbReference>
<keyword evidence="2 5" id="KW-0238">DNA-binding</keyword>
<dbReference type="AlphaFoldDB" id="A0A2P8FH78"/>
<dbReference type="EMBL" id="PYGJ01000002">
    <property type="protein sequence ID" value="PSL21092.1"/>
    <property type="molecule type" value="Genomic_DNA"/>
</dbReference>
<organism evidence="5 6">
    <name type="scientific">Shimia abyssi</name>
    <dbReference type="NCBI Taxonomy" id="1662395"/>
    <lineage>
        <taxon>Bacteria</taxon>
        <taxon>Pseudomonadati</taxon>
        <taxon>Pseudomonadota</taxon>
        <taxon>Alphaproteobacteria</taxon>
        <taxon>Rhodobacterales</taxon>
        <taxon>Roseobacteraceae</taxon>
    </lineage>
</organism>
<evidence type="ECO:0000256" key="1">
    <source>
        <dbReference type="ARBA" id="ARBA00023015"/>
    </source>
</evidence>
<dbReference type="PRINTS" id="PR00033">
    <property type="entry name" value="HTHASNC"/>
</dbReference>
<keyword evidence="3" id="KW-0804">Transcription</keyword>
<evidence type="ECO:0000313" key="6">
    <source>
        <dbReference type="Proteomes" id="UP000240418"/>
    </source>
</evidence>
<dbReference type="PROSITE" id="PS50956">
    <property type="entry name" value="HTH_ASNC_2"/>
    <property type="match status" value="1"/>
</dbReference>
<dbReference type="PANTHER" id="PTHR30154:SF53">
    <property type="entry name" value="HTH-TYPE TRANSCRIPTIONAL REGULATOR LRPC"/>
    <property type="match status" value="1"/>
</dbReference>
<dbReference type="Proteomes" id="UP000240418">
    <property type="component" value="Unassembled WGS sequence"/>
</dbReference>
<evidence type="ECO:0000313" key="5">
    <source>
        <dbReference type="EMBL" id="PSL21092.1"/>
    </source>
</evidence>
<dbReference type="OrthoDB" id="9809462at2"/>
<comment type="caution">
    <text evidence="5">The sequence shown here is derived from an EMBL/GenBank/DDBJ whole genome shotgun (WGS) entry which is preliminary data.</text>
</comment>
<dbReference type="GO" id="GO:0043565">
    <property type="term" value="F:sequence-specific DNA binding"/>
    <property type="evidence" value="ECO:0007669"/>
    <property type="project" value="InterPro"/>
</dbReference>
<evidence type="ECO:0000256" key="3">
    <source>
        <dbReference type="ARBA" id="ARBA00023163"/>
    </source>
</evidence>
<dbReference type="PANTHER" id="PTHR30154">
    <property type="entry name" value="LEUCINE-RESPONSIVE REGULATORY PROTEIN"/>
    <property type="match status" value="1"/>
</dbReference>
<dbReference type="RefSeq" id="WP_106607291.1">
    <property type="nucleotide sequence ID" value="NZ_PYGJ01000002.1"/>
</dbReference>
<dbReference type="Pfam" id="PF01037">
    <property type="entry name" value="AsnC_trans_reg"/>
    <property type="match status" value="1"/>
</dbReference>
<dbReference type="InterPro" id="IPR000485">
    <property type="entry name" value="AsnC-type_HTH_dom"/>
</dbReference>
<dbReference type="Gene3D" id="1.10.10.10">
    <property type="entry name" value="Winged helix-like DNA-binding domain superfamily/Winged helix DNA-binding domain"/>
    <property type="match status" value="1"/>
</dbReference>
<sequence>MRDEIDEQILETLRRDSRTPITELARKVGRSRTAVQARLTKLEQTQQILGYTIKEPSTVETGGLGAIVLISMEIRSKGEAAAREFASMPEVASCLRVIGDHDFALLIKPIEKPRLNFMLEQIYKIDGVKRTETIMSLSKEF</sequence>
<dbReference type="SUPFAM" id="SSF54909">
    <property type="entry name" value="Dimeric alpha+beta barrel"/>
    <property type="match status" value="1"/>
</dbReference>
<dbReference type="SMART" id="SM00344">
    <property type="entry name" value="HTH_ASNC"/>
    <property type="match status" value="1"/>
</dbReference>
<dbReference type="InterPro" id="IPR036390">
    <property type="entry name" value="WH_DNA-bd_sf"/>
</dbReference>
<evidence type="ECO:0000259" key="4">
    <source>
        <dbReference type="PROSITE" id="PS50956"/>
    </source>
</evidence>
<dbReference type="GO" id="GO:0005829">
    <property type="term" value="C:cytosol"/>
    <property type="evidence" value="ECO:0007669"/>
    <property type="project" value="TreeGrafter"/>
</dbReference>
<dbReference type="InterPro" id="IPR019888">
    <property type="entry name" value="Tscrpt_reg_AsnC-like"/>
</dbReference>
<gene>
    <name evidence="5" type="ORF">CLV88_102212</name>
</gene>
<dbReference type="InterPro" id="IPR019887">
    <property type="entry name" value="Tscrpt_reg_AsnC/Lrp_C"/>
</dbReference>
<evidence type="ECO:0000256" key="2">
    <source>
        <dbReference type="ARBA" id="ARBA00023125"/>
    </source>
</evidence>